<dbReference type="RefSeq" id="WP_160063363.1">
    <property type="nucleotide sequence ID" value="NZ_WUYX01000020.1"/>
</dbReference>
<dbReference type="GO" id="GO:0055085">
    <property type="term" value="P:transmembrane transport"/>
    <property type="evidence" value="ECO:0007669"/>
    <property type="project" value="InterPro"/>
</dbReference>
<organism evidence="10 11">
    <name type="scientific">Natronorubrum halalkaliphilum</name>
    <dbReference type="NCBI Taxonomy" id="2691917"/>
    <lineage>
        <taxon>Archaea</taxon>
        <taxon>Methanobacteriati</taxon>
        <taxon>Methanobacteriota</taxon>
        <taxon>Stenosarchaea group</taxon>
        <taxon>Halobacteria</taxon>
        <taxon>Halobacteriales</taxon>
        <taxon>Natrialbaceae</taxon>
        <taxon>Natronorubrum</taxon>
    </lineage>
</organism>
<sequence length="290" mass="31040">MALLTNTASLSGSLGSIRESLLDQSSSNRALLLMAPLIAFELLIFVIPFFILLRISVAGSSTDHVFAEGTWSLEAYREVLTSDLLWSIIGYSFQLGAIVTVLAVVIGLFYAYAIWRSTGLLKSLLLFSVVLPLLTTLVIRTYAFDPLLVPAGLVPGTVGVVVAQLYIVLPYAVLAIYSVMATTDWDVVEAARDLGASRPRSVLEVVVPQVMPGIIVAAVVSFAWSVGAYAAPELLSNDITFAMHVEGLMLSDMRYPEAAALAVVMLGLMGVCIAGIFTVLNRFGGDFELA</sequence>
<dbReference type="OrthoDB" id="11163at2157"/>
<dbReference type="EMBL" id="WUYX01000020">
    <property type="protein sequence ID" value="MXV61457.1"/>
    <property type="molecule type" value="Genomic_DNA"/>
</dbReference>
<dbReference type="Gene3D" id="1.10.3720.10">
    <property type="entry name" value="MetI-like"/>
    <property type="match status" value="1"/>
</dbReference>
<evidence type="ECO:0000313" key="11">
    <source>
        <dbReference type="Proteomes" id="UP000434101"/>
    </source>
</evidence>
<keyword evidence="3 8" id="KW-0813">Transport</keyword>
<evidence type="ECO:0000259" key="9">
    <source>
        <dbReference type="PROSITE" id="PS50928"/>
    </source>
</evidence>
<protein>
    <submittedName>
        <fullName evidence="10">ABC transporter permease subunit</fullName>
    </submittedName>
</protein>
<evidence type="ECO:0000256" key="3">
    <source>
        <dbReference type="ARBA" id="ARBA00022448"/>
    </source>
</evidence>
<keyword evidence="5 8" id="KW-0812">Transmembrane</keyword>
<dbReference type="CDD" id="cd06261">
    <property type="entry name" value="TM_PBP2"/>
    <property type="match status" value="1"/>
</dbReference>
<feature type="transmembrane region" description="Helical" evidence="8">
    <location>
        <begin position="163"/>
        <end position="181"/>
    </location>
</feature>
<reference evidence="10 11" key="1">
    <citation type="submission" date="2020-01" db="EMBL/GenBank/DDBJ databases">
        <title>Natronorubrum sp. JWXQ-INN 674 isolated from Inner Mongolia Autonomous Region of China.</title>
        <authorList>
            <person name="Xue Q."/>
        </authorList>
    </citation>
    <scope>NUCLEOTIDE SEQUENCE [LARGE SCALE GENOMIC DNA]</scope>
    <source>
        <strain evidence="10 11">JWXQ-INN-674</strain>
    </source>
</reference>
<dbReference type="AlphaFoldDB" id="A0A6B0VK28"/>
<feature type="transmembrane region" description="Helical" evidence="8">
    <location>
        <begin position="202"/>
        <end position="224"/>
    </location>
</feature>
<keyword evidence="11" id="KW-1185">Reference proteome</keyword>
<evidence type="ECO:0000313" key="10">
    <source>
        <dbReference type="EMBL" id="MXV61457.1"/>
    </source>
</evidence>
<keyword evidence="7 8" id="KW-0472">Membrane</keyword>
<feature type="transmembrane region" description="Helical" evidence="8">
    <location>
        <begin position="30"/>
        <end position="53"/>
    </location>
</feature>
<evidence type="ECO:0000256" key="4">
    <source>
        <dbReference type="ARBA" id="ARBA00022475"/>
    </source>
</evidence>
<proteinExistence type="inferred from homology"/>
<feature type="domain" description="ABC transmembrane type-1" evidence="9">
    <location>
        <begin position="89"/>
        <end position="277"/>
    </location>
</feature>
<dbReference type="InterPro" id="IPR000515">
    <property type="entry name" value="MetI-like"/>
</dbReference>
<comment type="subcellular location">
    <subcellularLocation>
        <location evidence="1 8">Cell membrane</location>
        <topology evidence="1 8">Multi-pass membrane protein</topology>
    </subcellularLocation>
</comment>
<comment type="similarity">
    <text evidence="2">Belongs to the binding-protein-dependent transport system permease family. CysTW subfamily.</text>
</comment>
<evidence type="ECO:0000256" key="8">
    <source>
        <dbReference type="RuleBase" id="RU363032"/>
    </source>
</evidence>
<feature type="transmembrane region" description="Helical" evidence="8">
    <location>
        <begin position="258"/>
        <end position="280"/>
    </location>
</feature>
<evidence type="ECO:0000256" key="7">
    <source>
        <dbReference type="ARBA" id="ARBA00023136"/>
    </source>
</evidence>
<name>A0A6B0VK28_9EURY</name>
<dbReference type="GO" id="GO:0005886">
    <property type="term" value="C:plasma membrane"/>
    <property type="evidence" value="ECO:0007669"/>
    <property type="project" value="UniProtKB-SubCell"/>
</dbReference>
<dbReference type="PANTHER" id="PTHR42929">
    <property type="entry name" value="INNER MEMBRANE ABC TRANSPORTER PERMEASE PROTEIN YDCU-RELATED-RELATED"/>
    <property type="match status" value="1"/>
</dbReference>
<accession>A0A6B0VK28</accession>
<evidence type="ECO:0000256" key="5">
    <source>
        <dbReference type="ARBA" id="ARBA00022692"/>
    </source>
</evidence>
<evidence type="ECO:0000256" key="2">
    <source>
        <dbReference type="ARBA" id="ARBA00007069"/>
    </source>
</evidence>
<feature type="transmembrane region" description="Helical" evidence="8">
    <location>
        <begin position="124"/>
        <end position="143"/>
    </location>
</feature>
<dbReference type="SUPFAM" id="SSF161098">
    <property type="entry name" value="MetI-like"/>
    <property type="match status" value="1"/>
</dbReference>
<keyword evidence="6 8" id="KW-1133">Transmembrane helix</keyword>
<feature type="transmembrane region" description="Helical" evidence="8">
    <location>
        <begin position="88"/>
        <end position="112"/>
    </location>
</feature>
<dbReference type="Pfam" id="PF00528">
    <property type="entry name" value="BPD_transp_1"/>
    <property type="match status" value="1"/>
</dbReference>
<dbReference type="Proteomes" id="UP000434101">
    <property type="component" value="Unassembled WGS sequence"/>
</dbReference>
<evidence type="ECO:0000256" key="6">
    <source>
        <dbReference type="ARBA" id="ARBA00022989"/>
    </source>
</evidence>
<evidence type="ECO:0000256" key="1">
    <source>
        <dbReference type="ARBA" id="ARBA00004651"/>
    </source>
</evidence>
<keyword evidence="4" id="KW-1003">Cell membrane</keyword>
<dbReference type="PANTHER" id="PTHR42929:SF1">
    <property type="entry name" value="INNER MEMBRANE ABC TRANSPORTER PERMEASE PROTEIN YDCU-RELATED"/>
    <property type="match status" value="1"/>
</dbReference>
<gene>
    <name evidence="10" type="ORF">GS429_05140</name>
</gene>
<comment type="caution">
    <text evidence="10">The sequence shown here is derived from an EMBL/GenBank/DDBJ whole genome shotgun (WGS) entry which is preliminary data.</text>
</comment>
<dbReference type="InterPro" id="IPR035906">
    <property type="entry name" value="MetI-like_sf"/>
</dbReference>
<dbReference type="PROSITE" id="PS50928">
    <property type="entry name" value="ABC_TM1"/>
    <property type="match status" value="1"/>
</dbReference>